<evidence type="ECO:0000256" key="3">
    <source>
        <dbReference type="ARBA" id="ARBA00010763"/>
    </source>
</evidence>
<dbReference type="InterPro" id="IPR005110">
    <property type="entry name" value="MoeA_linker/N"/>
</dbReference>
<dbReference type="Gene3D" id="2.40.340.10">
    <property type="entry name" value="MoeA, C-terminal, domain IV"/>
    <property type="match status" value="1"/>
</dbReference>
<dbReference type="SUPFAM" id="SSF63882">
    <property type="entry name" value="MoeA N-terminal region -like"/>
    <property type="match status" value="1"/>
</dbReference>
<dbReference type="InterPro" id="IPR036135">
    <property type="entry name" value="MoeA_linker/N_sf"/>
</dbReference>
<keyword evidence="5 7" id="KW-0501">Molybdenum cofactor biosynthesis</keyword>
<dbReference type="GO" id="GO:0006777">
    <property type="term" value="P:Mo-molybdopterin cofactor biosynthetic process"/>
    <property type="evidence" value="ECO:0007669"/>
    <property type="project" value="UniProtKB-UniRule"/>
</dbReference>
<dbReference type="Gene3D" id="2.170.190.11">
    <property type="entry name" value="Molybdopterin biosynthesis moea protein, domain 3"/>
    <property type="match status" value="1"/>
</dbReference>
<dbReference type="Pfam" id="PF00994">
    <property type="entry name" value="MoCF_biosynth"/>
    <property type="match status" value="1"/>
</dbReference>
<keyword evidence="7" id="KW-0479">Metal-binding</keyword>
<sequence>MSTPTTTPADEPGARPAGPGAPRSVAGHQEAVLDLLAAGFRERPPGQEDTDLISARGRILAADVAAPGNLPPFANSQMDGYAVSSADLAGPGKRVELAVAAAIPAGSEPAALAPGTAAPIMTGAMLPSGADAVVPIEQAVPDSFPPAASSPAVETTAGAAARPTVALPAGVPAGQYVRGAGSDIRAGAEALPAGTVLGPGQLGLLAALGLARVAVRTRPRILLLTTGDEVVEPGRPLQPGQIHDANTTLLRALLEEAGTTVLLTRVLADSPEEFRTRLQEDLTSLQPDLVITSGGISKGAYEVVKQGLADQDVRFLSVAMQPGGPQGIGRVAGIPFLAFPGNPVSCVVSFEMFLRPALGSVTGLPRPRPELPALLTGDVHSPAGKHQVRRGRYLPPAEPGGTGQVELLGGASSHLVHALASSNALVHLPAGRDSFPAGTEVTVWLLDR</sequence>
<evidence type="ECO:0000313" key="10">
    <source>
        <dbReference type="EMBL" id="QWQ37325.1"/>
    </source>
</evidence>
<dbReference type="GO" id="GO:0005829">
    <property type="term" value="C:cytosol"/>
    <property type="evidence" value="ECO:0007669"/>
    <property type="project" value="TreeGrafter"/>
</dbReference>
<dbReference type="InterPro" id="IPR001453">
    <property type="entry name" value="MoaB/Mog_dom"/>
</dbReference>
<dbReference type="InterPro" id="IPR038987">
    <property type="entry name" value="MoeA-like"/>
</dbReference>
<dbReference type="RefSeq" id="WP_207347572.1">
    <property type="nucleotide sequence ID" value="NZ_CP076456.1"/>
</dbReference>
<dbReference type="Pfam" id="PF03454">
    <property type="entry name" value="MoeA_C"/>
    <property type="match status" value="1"/>
</dbReference>
<keyword evidence="7" id="KW-0808">Transferase</keyword>
<dbReference type="SUPFAM" id="SSF53218">
    <property type="entry name" value="Molybdenum cofactor biosynthesis proteins"/>
    <property type="match status" value="1"/>
</dbReference>
<name>A0A975XLV0_9MICC</name>
<dbReference type="NCBIfam" id="NF045515">
    <property type="entry name" value="Glp_gephyrin"/>
    <property type="match status" value="1"/>
</dbReference>
<dbReference type="GO" id="GO:0046872">
    <property type="term" value="F:metal ion binding"/>
    <property type="evidence" value="ECO:0007669"/>
    <property type="project" value="UniProtKB-UniRule"/>
</dbReference>
<dbReference type="InterPro" id="IPR036425">
    <property type="entry name" value="MoaB/Mog-like_dom_sf"/>
</dbReference>
<accession>A0A975XLV0</accession>
<comment type="catalytic activity">
    <reaction evidence="6">
        <text>adenylyl-molybdopterin + molybdate = Mo-molybdopterin + AMP + H(+)</text>
        <dbReference type="Rhea" id="RHEA:35047"/>
        <dbReference type="ChEBI" id="CHEBI:15378"/>
        <dbReference type="ChEBI" id="CHEBI:36264"/>
        <dbReference type="ChEBI" id="CHEBI:62727"/>
        <dbReference type="ChEBI" id="CHEBI:71302"/>
        <dbReference type="ChEBI" id="CHEBI:456215"/>
        <dbReference type="EC" id="2.10.1.1"/>
    </reaction>
</comment>
<dbReference type="Pfam" id="PF03453">
    <property type="entry name" value="MoeA_N"/>
    <property type="match status" value="1"/>
</dbReference>
<dbReference type="PANTHER" id="PTHR10192">
    <property type="entry name" value="MOLYBDOPTERIN BIOSYNTHESIS PROTEIN"/>
    <property type="match status" value="1"/>
</dbReference>
<dbReference type="Gene3D" id="3.90.105.10">
    <property type="entry name" value="Molybdopterin biosynthesis moea protein, domain 2"/>
    <property type="match status" value="1"/>
</dbReference>
<dbReference type="EMBL" id="CP076456">
    <property type="protein sequence ID" value="QWQ37325.1"/>
    <property type="molecule type" value="Genomic_DNA"/>
</dbReference>
<evidence type="ECO:0000256" key="6">
    <source>
        <dbReference type="ARBA" id="ARBA00047317"/>
    </source>
</evidence>
<dbReference type="PANTHER" id="PTHR10192:SF5">
    <property type="entry name" value="GEPHYRIN"/>
    <property type="match status" value="1"/>
</dbReference>
<evidence type="ECO:0000256" key="1">
    <source>
        <dbReference type="ARBA" id="ARBA00002901"/>
    </source>
</evidence>
<dbReference type="SMART" id="SM00852">
    <property type="entry name" value="MoCF_biosynth"/>
    <property type="match status" value="1"/>
</dbReference>
<dbReference type="SUPFAM" id="SSF63867">
    <property type="entry name" value="MoeA C-terminal domain-like"/>
    <property type="match status" value="1"/>
</dbReference>
<feature type="region of interest" description="Disordered" evidence="8">
    <location>
        <begin position="1"/>
        <end position="27"/>
    </location>
</feature>
<evidence type="ECO:0000313" key="11">
    <source>
        <dbReference type="Proteomes" id="UP000680588"/>
    </source>
</evidence>
<dbReference type="AlphaFoldDB" id="A0A975XLV0"/>
<dbReference type="NCBIfam" id="TIGR00177">
    <property type="entry name" value="molyb_syn"/>
    <property type="match status" value="1"/>
</dbReference>
<comment type="cofactor">
    <cofactor evidence="7">
        <name>Mg(2+)</name>
        <dbReference type="ChEBI" id="CHEBI:18420"/>
    </cofactor>
</comment>
<dbReference type="InterPro" id="IPR036688">
    <property type="entry name" value="MoeA_C_domain_IV_sf"/>
</dbReference>
<comment type="function">
    <text evidence="1 7">Catalyzes the insertion of molybdate into adenylated molybdopterin with the concomitant release of AMP.</text>
</comment>
<feature type="compositionally biased region" description="Low complexity" evidence="8">
    <location>
        <begin position="14"/>
        <end position="27"/>
    </location>
</feature>
<comment type="pathway">
    <text evidence="2 7">Cofactor biosynthesis; molybdopterin biosynthesis.</text>
</comment>
<evidence type="ECO:0000256" key="5">
    <source>
        <dbReference type="ARBA" id="ARBA00023150"/>
    </source>
</evidence>
<dbReference type="GO" id="GO:0061599">
    <property type="term" value="F:molybdopterin molybdotransferase activity"/>
    <property type="evidence" value="ECO:0007669"/>
    <property type="project" value="UniProtKB-UniRule"/>
</dbReference>
<evidence type="ECO:0000256" key="2">
    <source>
        <dbReference type="ARBA" id="ARBA00005046"/>
    </source>
</evidence>
<reference evidence="10" key="1">
    <citation type="submission" date="2021-06" db="EMBL/GenBank/DDBJ databases">
        <title>Novel species in genus Arthrobacter.</title>
        <authorList>
            <person name="Zhang G."/>
        </authorList>
    </citation>
    <scope>NUCLEOTIDE SEQUENCE</scope>
    <source>
        <strain evidence="10">Zg-ZUI122</strain>
    </source>
</reference>
<gene>
    <name evidence="10" type="ORF">KG104_06145</name>
</gene>
<keyword evidence="4 7" id="KW-0500">Molybdenum</keyword>
<keyword evidence="11" id="KW-1185">Reference proteome</keyword>
<evidence type="ECO:0000259" key="9">
    <source>
        <dbReference type="SMART" id="SM00852"/>
    </source>
</evidence>
<dbReference type="KEGG" id="asun:KG104_06145"/>
<feature type="domain" description="MoaB/Mog" evidence="9">
    <location>
        <begin position="222"/>
        <end position="360"/>
    </location>
</feature>
<comment type="similarity">
    <text evidence="3 7">Belongs to the MoeA family.</text>
</comment>
<proteinExistence type="inferred from homology"/>
<keyword evidence="7" id="KW-0460">Magnesium</keyword>
<dbReference type="CDD" id="cd00887">
    <property type="entry name" value="MoeA"/>
    <property type="match status" value="1"/>
</dbReference>
<protein>
    <recommendedName>
        <fullName evidence="7">Molybdopterin molybdenumtransferase</fullName>
        <ecNumber evidence="7">2.10.1.1</ecNumber>
    </recommendedName>
</protein>
<dbReference type="Gene3D" id="3.40.980.10">
    <property type="entry name" value="MoaB/Mog-like domain"/>
    <property type="match status" value="1"/>
</dbReference>
<evidence type="ECO:0000256" key="4">
    <source>
        <dbReference type="ARBA" id="ARBA00022505"/>
    </source>
</evidence>
<organism evidence="10 11">
    <name type="scientific">Arthrobacter sunyaminii</name>
    <dbReference type="NCBI Taxonomy" id="2816859"/>
    <lineage>
        <taxon>Bacteria</taxon>
        <taxon>Bacillati</taxon>
        <taxon>Actinomycetota</taxon>
        <taxon>Actinomycetes</taxon>
        <taxon>Micrococcales</taxon>
        <taxon>Micrococcaceae</taxon>
        <taxon>Arthrobacter</taxon>
    </lineage>
</organism>
<evidence type="ECO:0000256" key="7">
    <source>
        <dbReference type="RuleBase" id="RU365090"/>
    </source>
</evidence>
<dbReference type="Proteomes" id="UP000680588">
    <property type="component" value="Chromosome"/>
</dbReference>
<dbReference type="InterPro" id="IPR005111">
    <property type="entry name" value="MoeA_C_domain_IV"/>
</dbReference>
<dbReference type="EC" id="2.10.1.1" evidence="7"/>
<evidence type="ECO:0000256" key="8">
    <source>
        <dbReference type="SAM" id="MobiDB-lite"/>
    </source>
</evidence>